<evidence type="ECO:0000256" key="3">
    <source>
        <dbReference type="ARBA" id="ARBA00022527"/>
    </source>
</evidence>
<evidence type="ECO:0000256" key="11">
    <source>
        <dbReference type="SAM" id="MobiDB-lite"/>
    </source>
</evidence>
<dbReference type="Gene3D" id="3.30.200.20">
    <property type="entry name" value="Phosphorylase Kinase, domain 1"/>
    <property type="match status" value="1"/>
</dbReference>
<feature type="compositionally biased region" description="Basic and acidic residues" evidence="11">
    <location>
        <begin position="37"/>
        <end position="53"/>
    </location>
</feature>
<dbReference type="Proteomes" id="UP000326396">
    <property type="component" value="Linkage Group LG1"/>
</dbReference>
<comment type="catalytic activity">
    <reaction evidence="8">
        <text>L-threonyl-[protein] + ATP = O-phospho-L-threonyl-[protein] + ADP + H(+)</text>
        <dbReference type="Rhea" id="RHEA:46608"/>
        <dbReference type="Rhea" id="RHEA-COMP:11060"/>
        <dbReference type="Rhea" id="RHEA-COMP:11605"/>
        <dbReference type="ChEBI" id="CHEBI:15378"/>
        <dbReference type="ChEBI" id="CHEBI:30013"/>
        <dbReference type="ChEBI" id="CHEBI:30616"/>
        <dbReference type="ChEBI" id="CHEBI:61977"/>
        <dbReference type="ChEBI" id="CHEBI:456216"/>
        <dbReference type="EC" id="2.7.11.1"/>
    </reaction>
</comment>
<keyword evidence="6" id="KW-0418">Kinase</keyword>
<dbReference type="Gene3D" id="1.10.510.10">
    <property type="entry name" value="Transferase(Phosphotransferase) domain 1"/>
    <property type="match status" value="1"/>
</dbReference>
<proteinExistence type="inferred from homology"/>
<keyword evidence="3" id="KW-0723">Serine/threonine-protein kinase</keyword>
<dbReference type="AlphaFoldDB" id="A0A5N6Q061"/>
<evidence type="ECO:0000313" key="14">
    <source>
        <dbReference type="Proteomes" id="UP000326396"/>
    </source>
</evidence>
<dbReference type="FunFam" id="1.10.510.10:FF:000193">
    <property type="entry name" value="Serine/threonine-protein kinase CTR1"/>
    <property type="match status" value="1"/>
</dbReference>
<dbReference type="InterPro" id="IPR008271">
    <property type="entry name" value="Ser/Thr_kinase_AS"/>
</dbReference>
<feature type="region of interest" description="Disordered" evidence="11">
    <location>
        <begin position="1"/>
        <end position="53"/>
    </location>
</feature>
<dbReference type="PROSITE" id="PS00108">
    <property type="entry name" value="PROTEIN_KINASE_ST"/>
    <property type="match status" value="1"/>
</dbReference>
<evidence type="ECO:0000256" key="4">
    <source>
        <dbReference type="ARBA" id="ARBA00022679"/>
    </source>
</evidence>
<evidence type="ECO:0000256" key="6">
    <source>
        <dbReference type="ARBA" id="ARBA00022777"/>
    </source>
</evidence>
<keyword evidence="7 10" id="KW-0067">ATP-binding</keyword>
<protein>
    <recommendedName>
        <fullName evidence="2">non-specific serine/threonine protein kinase</fullName>
        <ecNumber evidence="2">2.7.11.1</ecNumber>
    </recommendedName>
</protein>
<feature type="region of interest" description="Disordered" evidence="11">
    <location>
        <begin position="457"/>
        <end position="509"/>
    </location>
</feature>
<dbReference type="InterPro" id="IPR011009">
    <property type="entry name" value="Kinase-like_dom_sf"/>
</dbReference>
<feature type="compositionally biased region" description="Polar residues" evidence="11">
    <location>
        <begin position="481"/>
        <end position="494"/>
    </location>
</feature>
<evidence type="ECO:0000259" key="12">
    <source>
        <dbReference type="PROSITE" id="PS50011"/>
    </source>
</evidence>
<keyword evidence="5 10" id="KW-0547">Nucleotide-binding</keyword>
<keyword evidence="14" id="KW-1185">Reference proteome</keyword>
<evidence type="ECO:0000256" key="5">
    <source>
        <dbReference type="ARBA" id="ARBA00022741"/>
    </source>
</evidence>
<dbReference type="InterPro" id="IPR000719">
    <property type="entry name" value="Prot_kinase_dom"/>
</dbReference>
<feature type="region of interest" description="Disordered" evidence="11">
    <location>
        <begin position="110"/>
        <end position="138"/>
    </location>
</feature>
<organism evidence="13 14">
    <name type="scientific">Mikania micrantha</name>
    <name type="common">bitter vine</name>
    <dbReference type="NCBI Taxonomy" id="192012"/>
    <lineage>
        <taxon>Eukaryota</taxon>
        <taxon>Viridiplantae</taxon>
        <taxon>Streptophyta</taxon>
        <taxon>Embryophyta</taxon>
        <taxon>Tracheophyta</taxon>
        <taxon>Spermatophyta</taxon>
        <taxon>Magnoliopsida</taxon>
        <taxon>eudicotyledons</taxon>
        <taxon>Gunneridae</taxon>
        <taxon>Pentapetalae</taxon>
        <taxon>asterids</taxon>
        <taxon>campanulids</taxon>
        <taxon>Asterales</taxon>
        <taxon>Asteraceae</taxon>
        <taxon>Asteroideae</taxon>
        <taxon>Heliantheae alliance</taxon>
        <taxon>Eupatorieae</taxon>
        <taxon>Mikania</taxon>
    </lineage>
</organism>
<feature type="region of interest" description="Disordered" evidence="11">
    <location>
        <begin position="69"/>
        <end position="88"/>
    </location>
</feature>
<dbReference type="GO" id="GO:0005524">
    <property type="term" value="F:ATP binding"/>
    <property type="evidence" value="ECO:0007669"/>
    <property type="project" value="UniProtKB-UniRule"/>
</dbReference>
<dbReference type="InterPro" id="IPR051681">
    <property type="entry name" value="Ser/Thr_Kinases-Pseudokinases"/>
</dbReference>
<comment type="caution">
    <text evidence="13">The sequence shown here is derived from an EMBL/GenBank/DDBJ whole genome shotgun (WGS) entry which is preliminary data.</text>
</comment>
<dbReference type="SUPFAM" id="SSF56112">
    <property type="entry name" value="Protein kinase-like (PK-like)"/>
    <property type="match status" value="1"/>
</dbReference>
<dbReference type="OrthoDB" id="339325at2759"/>
<dbReference type="InterPro" id="IPR001245">
    <property type="entry name" value="Ser-Thr/Tyr_kinase_cat_dom"/>
</dbReference>
<reference evidence="13 14" key="1">
    <citation type="submission" date="2019-05" db="EMBL/GenBank/DDBJ databases">
        <title>Mikania micrantha, genome provides insights into the molecular mechanism of rapid growth.</title>
        <authorList>
            <person name="Liu B."/>
        </authorList>
    </citation>
    <scope>NUCLEOTIDE SEQUENCE [LARGE SCALE GENOMIC DNA]</scope>
    <source>
        <strain evidence="13">NLD-2019</strain>
        <tissue evidence="13">Leaf</tissue>
    </source>
</reference>
<dbReference type="PROSITE" id="PS50011">
    <property type="entry name" value="PROTEIN_KINASE_DOM"/>
    <property type="match status" value="1"/>
</dbReference>
<evidence type="ECO:0000256" key="10">
    <source>
        <dbReference type="PROSITE-ProRule" id="PRU10141"/>
    </source>
</evidence>
<dbReference type="GO" id="GO:0010182">
    <property type="term" value="P:sugar mediated signaling pathway"/>
    <property type="evidence" value="ECO:0007669"/>
    <property type="project" value="UniProtKB-ARBA"/>
</dbReference>
<evidence type="ECO:0000256" key="2">
    <source>
        <dbReference type="ARBA" id="ARBA00012513"/>
    </source>
</evidence>
<feature type="compositionally biased region" description="Gly residues" evidence="11">
    <location>
        <begin position="125"/>
        <end position="134"/>
    </location>
</feature>
<comment type="similarity">
    <text evidence="1">Belongs to the protein kinase superfamily. TKL Ser/Thr protein kinase family. RAF subfamily.</text>
</comment>
<comment type="catalytic activity">
    <reaction evidence="9">
        <text>L-seryl-[protein] + ATP = O-phospho-L-seryl-[protein] + ADP + H(+)</text>
        <dbReference type="Rhea" id="RHEA:17989"/>
        <dbReference type="Rhea" id="RHEA-COMP:9863"/>
        <dbReference type="Rhea" id="RHEA-COMP:11604"/>
        <dbReference type="ChEBI" id="CHEBI:15378"/>
        <dbReference type="ChEBI" id="CHEBI:29999"/>
        <dbReference type="ChEBI" id="CHEBI:30616"/>
        <dbReference type="ChEBI" id="CHEBI:83421"/>
        <dbReference type="ChEBI" id="CHEBI:456216"/>
        <dbReference type="EC" id="2.7.11.1"/>
    </reaction>
</comment>
<dbReference type="PANTHER" id="PTHR44329:SF255">
    <property type="entry name" value="OS02G0527600 PROTEIN"/>
    <property type="match status" value="1"/>
</dbReference>
<sequence>MAMPGSRRTNYTLLTQVPDEDHLQPPLSIFSATATDSSRHTHSGEKKRNERPGFDWDLIADQRMQQNNRQSPFPASIGALQRQSSGSSYADSSISGDYFVPSLSAAVNSAGGDPDAYTQLQDATAGGGGGGGGSYSSKSWAQQTEESYQLQLALALRLSSEAMCADDPNLLDPVMDETAGSRSTSGFSTTSAEALSHRFWANGSLSYFDKVPDGFYLINGMDPYVWMMCCDLQETGRIPSLESLKSIDTGNESSVEVILIDRRSDPSLWELQNRVHSISCNSITTLEVVDQLAKLVCNRMGGANLTGEDDLVSMWKECCEDFKDCLGSVVLPMGSLSVGLCRHRTLLFKILADTIDLPCRIAKGCKYCKRDDASSCLVRFGIDKELLVDLVGNPGSLSEPDSLLNGPSTISISSPLRFPRFRQVEPLVDFRSLARQYFADCDSLNLVFEDPTIGDGDTGDMADTVYPNKQSDKNNIDMNIITRSPSNSNESSRLPPSKAARPKGHDRNSQLPKAYAQNIMNTTKVVKDAQAYVLSNTRMEVAGNQRYDRGQPHKPSGDCTLDFEDLDIPWSELALKERIGAGSFGIVHRADWNGSDVAVKILLEQDFHPERLNEFLQEVAIMRRLRHPNIVLFMGAVTQPPNLSIVTEYLSRGSLYRLLHKPGAKETLDERRRLSMAYDVAKGMNYLHRRNPPIVHRDLKSPNLLVDRKYTVKVCDFGLSRLKANTFLSSKTAAGTPEWMAPEVLRDEPSNEKSDVYSFGVILWELATLQQPWGNLNPAQVVAAVGFKCKRLEIPPDVNSQVAALIEACWANEPWKRPSFSAIMDTLRPLTKPATPQTSQTDVSLLA</sequence>
<dbReference type="FunFam" id="3.30.200.20:FF:000060">
    <property type="entry name" value="Serine/threonine-protein kinase isoform 1"/>
    <property type="match status" value="1"/>
</dbReference>
<dbReference type="GO" id="GO:0004674">
    <property type="term" value="F:protein serine/threonine kinase activity"/>
    <property type="evidence" value="ECO:0007669"/>
    <property type="project" value="UniProtKB-KW"/>
</dbReference>
<feature type="binding site" evidence="10">
    <location>
        <position position="600"/>
    </location>
    <ligand>
        <name>ATP</name>
        <dbReference type="ChEBI" id="CHEBI:30616"/>
    </ligand>
</feature>
<evidence type="ECO:0000313" key="13">
    <source>
        <dbReference type="EMBL" id="KAD7477268.1"/>
    </source>
</evidence>
<dbReference type="CDD" id="cd13999">
    <property type="entry name" value="STKc_MAP3K-like"/>
    <property type="match status" value="1"/>
</dbReference>
<dbReference type="EMBL" id="SZYD01000001">
    <property type="protein sequence ID" value="KAD7477268.1"/>
    <property type="molecule type" value="Genomic_DNA"/>
</dbReference>
<dbReference type="PROSITE" id="PS00107">
    <property type="entry name" value="PROTEIN_KINASE_ATP"/>
    <property type="match status" value="1"/>
</dbReference>
<dbReference type="GO" id="GO:0006950">
    <property type="term" value="P:response to stress"/>
    <property type="evidence" value="ECO:0007669"/>
    <property type="project" value="UniProtKB-ARBA"/>
</dbReference>
<evidence type="ECO:0000256" key="7">
    <source>
        <dbReference type="ARBA" id="ARBA00022840"/>
    </source>
</evidence>
<keyword evidence="4" id="KW-0808">Transferase</keyword>
<dbReference type="Pfam" id="PF07714">
    <property type="entry name" value="PK_Tyr_Ser-Thr"/>
    <property type="match status" value="1"/>
</dbReference>
<dbReference type="EC" id="2.7.11.1" evidence="2"/>
<gene>
    <name evidence="13" type="ORF">E3N88_00404</name>
</gene>
<dbReference type="PRINTS" id="PR00109">
    <property type="entry name" value="TYRKINASE"/>
</dbReference>
<evidence type="ECO:0000256" key="9">
    <source>
        <dbReference type="ARBA" id="ARBA00048679"/>
    </source>
</evidence>
<evidence type="ECO:0000256" key="1">
    <source>
        <dbReference type="ARBA" id="ARBA00010507"/>
    </source>
</evidence>
<dbReference type="InterPro" id="IPR017441">
    <property type="entry name" value="Protein_kinase_ATP_BS"/>
</dbReference>
<accession>A0A5N6Q061</accession>
<name>A0A5N6Q061_9ASTR</name>
<dbReference type="PANTHER" id="PTHR44329">
    <property type="entry name" value="SERINE/THREONINE-PROTEIN KINASE TNNI3K-RELATED"/>
    <property type="match status" value="1"/>
</dbReference>
<evidence type="ECO:0000256" key="8">
    <source>
        <dbReference type="ARBA" id="ARBA00047899"/>
    </source>
</evidence>
<dbReference type="SMART" id="SM00220">
    <property type="entry name" value="S_TKc"/>
    <property type="match status" value="1"/>
</dbReference>
<feature type="domain" description="Protein kinase" evidence="12">
    <location>
        <begin position="573"/>
        <end position="831"/>
    </location>
</feature>
<dbReference type="Pfam" id="PF14381">
    <property type="entry name" value="EDR1_CTR1_ARMC3_pept"/>
    <property type="match status" value="1"/>
</dbReference>
<dbReference type="InterPro" id="IPR055164">
    <property type="entry name" value="EDR1/CTR1/ARMC3-like_pept-like"/>
</dbReference>